<keyword evidence="2" id="KW-1185">Reference proteome</keyword>
<name>A0ABP7WZM6_9ACTN</name>
<gene>
    <name evidence="1" type="ORF">GCM10022214_76590</name>
</gene>
<dbReference type="EMBL" id="BAAAZG010000059">
    <property type="protein sequence ID" value="GAA4100029.1"/>
    <property type="molecule type" value="Genomic_DNA"/>
</dbReference>
<evidence type="ECO:0000313" key="2">
    <source>
        <dbReference type="Proteomes" id="UP001500683"/>
    </source>
</evidence>
<dbReference type="RefSeq" id="WP_344957390.1">
    <property type="nucleotide sequence ID" value="NZ_BAAAZG010000059.1"/>
</dbReference>
<comment type="caution">
    <text evidence="1">The sequence shown here is derived from an EMBL/GenBank/DDBJ whole genome shotgun (WGS) entry which is preliminary data.</text>
</comment>
<dbReference type="Proteomes" id="UP001500683">
    <property type="component" value="Unassembled WGS sequence"/>
</dbReference>
<accession>A0ABP7WZM6</accession>
<reference evidence="2" key="1">
    <citation type="journal article" date="2019" name="Int. J. Syst. Evol. Microbiol.">
        <title>The Global Catalogue of Microorganisms (GCM) 10K type strain sequencing project: providing services to taxonomists for standard genome sequencing and annotation.</title>
        <authorList>
            <consortium name="The Broad Institute Genomics Platform"/>
            <consortium name="The Broad Institute Genome Sequencing Center for Infectious Disease"/>
            <person name="Wu L."/>
            <person name="Ma J."/>
        </authorList>
    </citation>
    <scope>NUCLEOTIDE SEQUENCE [LARGE SCALE GENOMIC DNA]</scope>
    <source>
        <strain evidence="2">JCM 16702</strain>
    </source>
</reference>
<evidence type="ECO:0008006" key="3">
    <source>
        <dbReference type="Google" id="ProtNLM"/>
    </source>
</evidence>
<proteinExistence type="predicted"/>
<organism evidence="1 2">
    <name type="scientific">Actinomadura miaoliensis</name>
    <dbReference type="NCBI Taxonomy" id="430685"/>
    <lineage>
        <taxon>Bacteria</taxon>
        <taxon>Bacillati</taxon>
        <taxon>Actinomycetota</taxon>
        <taxon>Actinomycetes</taxon>
        <taxon>Streptosporangiales</taxon>
        <taxon>Thermomonosporaceae</taxon>
        <taxon>Actinomadura</taxon>
    </lineage>
</organism>
<evidence type="ECO:0000313" key="1">
    <source>
        <dbReference type="EMBL" id="GAA4100029.1"/>
    </source>
</evidence>
<sequence>MFPGSWLPAPDARCRYITEWTAVRLRWRLTVDSAEHTALTRQAAHCPDSVITVQTAD</sequence>
<protein>
    <recommendedName>
        <fullName evidence="3">Ferredoxin</fullName>
    </recommendedName>
</protein>